<sequence>MRPKTLLLATLAAILAGGLLFLLPGAPGSGGAGPVTVGPAGASVTVESSENVPLEGLSSAREHLVVEPARATTADPRSPTPMGLDGFAQVDLIVLDRDGAALLGNAGSLPPAERHWIRPVLGRGHPPAHREKLPAESLVELGSLPQRVSRRTGWLDSFQRPSGEVFVALVFGDYTVVSEPVDPGAREVVLISDLAEIEGMFARLEGRLPGMAQASTLVRARPEARPGPWPGYHIPAVEAVGEGDRFQVSLLPPGHVTLLVRGEASALQPALFAAKEASGLSAISRGATVPDVDQWKLRLGVLQKLDLPIADLEIELFPGESRDLGVLSLPRAAAAILELSDDKGRPVDATSVDVMVLGESSAAAPVSTWTFESTACLYPLHPEPSELMVVQGDLGALVKLFPASLSANEGTTAVPVRLTPLGVVALPEPGLGAPEPELWTAERRRVQNDPRWVGSTYLDHEIRGRTLAVPAGAYLARIGAQGDLAAVTVRSGEVLDLRGDGR</sequence>
<gene>
    <name evidence="1" type="ORF">Poly30_38310</name>
</gene>
<dbReference type="Proteomes" id="UP000320390">
    <property type="component" value="Chromosome"/>
</dbReference>
<accession>A0A518EW41</accession>
<organism evidence="1 2">
    <name type="scientific">Saltatorellus ferox</name>
    <dbReference type="NCBI Taxonomy" id="2528018"/>
    <lineage>
        <taxon>Bacteria</taxon>
        <taxon>Pseudomonadati</taxon>
        <taxon>Planctomycetota</taxon>
        <taxon>Planctomycetia</taxon>
        <taxon>Planctomycetia incertae sedis</taxon>
        <taxon>Saltatorellus</taxon>
    </lineage>
</organism>
<reference evidence="1 2" key="1">
    <citation type="submission" date="2019-02" db="EMBL/GenBank/DDBJ databases">
        <title>Deep-cultivation of Planctomycetes and their phenomic and genomic characterization uncovers novel biology.</title>
        <authorList>
            <person name="Wiegand S."/>
            <person name="Jogler M."/>
            <person name="Boedeker C."/>
            <person name="Pinto D."/>
            <person name="Vollmers J."/>
            <person name="Rivas-Marin E."/>
            <person name="Kohn T."/>
            <person name="Peeters S.H."/>
            <person name="Heuer A."/>
            <person name="Rast P."/>
            <person name="Oberbeckmann S."/>
            <person name="Bunk B."/>
            <person name="Jeske O."/>
            <person name="Meyerdierks A."/>
            <person name="Storesund J.E."/>
            <person name="Kallscheuer N."/>
            <person name="Luecker S."/>
            <person name="Lage O.M."/>
            <person name="Pohl T."/>
            <person name="Merkel B.J."/>
            <person name="Hornburger P."/>
            <person name="Mueller R.-W."/>
            <person name="Bruemmer F."/>
            <person name="Labrenz M."/>
            <person name="Spormann A.M."/>
            <person name="Op den Camp H."/>
            <person name="Overmann J."/>
            <person name="Amann R."/>
            <person name="Jetten M.S.M."/>
            <person name="Mascher T."/>
            <person name="Medema M.H."/>
            <person name="Devos D.P."/>
            <person name="Kaster A.-K."/>
            <person name="Ovreas L."/>
            <person name="Rohde M."/>
            <person name="Galperin M.Y."/>
            <person name="Jogler C."/>
        </authorList>
    </citation>
    <scope>NUCLEOTIDE SEQUENCE [LARGE SCALE GENOMIC DNA]</scope>
    <source>
        <strain evidence="1 2">Poly30</strain>
    </source>
</reference>
<evidence type="ECO:0000313" key="2">
    <source>
        <dbReference type="Proteomes" id="UP000320390"/>
    </source>
</evidence>
<evidence type="ECO:0000313" key="1">
    <source>
        <dbReference type="EMBL" id="QDV08294.1"/>
    </source>
</evidence>
<name>A0A518EW41_9BACT</name>
<keyword evidence="2" id="KW-1185">Reference proteome</keyword>
<proteinExistence type="predicted"/>
<dbReference type="EMBL" id="CP036434">
    <property type="protein sequence ID" value="QDV08294.1"/>
    <property type="molecule type" value="Genomic_DNA"/>
</dbReference>
<dbReference type="RefSeq" id="WP_145200687.1">
    <property type="nucleotide sequence ID" value="NZ_CP036434.1"/>
</dbReference>
<dbReference type="AlphaFoldDB" id="A0A518EW41"/>
<protein>
    <submittedName>
        <fullName evidence="1">Uncharacterized protein</fullName>
    </submittedName>
</protein>